<comment type="similarity">
    <text evidence="1 4">Belongs to the GMC oxidoreductase family.</text>
</comment>
<dbReference type="PIRSF" id="PIRSF000137">
    <property type="entry name" value="Alcohol_oxidase"/>
    <property type="match status" value="1"/>
</dbReference>
<dbReference type="InterPro" id="IPR012132">
    <property type="entry name" value="GMC_OxRdtase"/>
</dbReference>
<comment type="cofactor">
    <cofactor evidence="3">
        <name>FAD</name>
        <dbReference type="ChEBI" id="CHEBI:57692"/>
    </cofactor>
</comment>
<dbReference type="Gene3D" id="3.30.560.10">
    <property type="entry name" value="Glucose Oxidase, domain 3"/>
    <property type="match status" value="1"/>
</dbReference>
<evidence type="ECO:0000256" key="1">
    <source>
        <dbReference type="ARBA" id="ARBA00010790"/>
    </source>
</evidence>
<dbReference type="AlphaFoldDB" id="A0AA40DGF0"/>
<evidence type="ECO:0000256" key="3">
    <source>
        <dbReference type="PIRSR" id="PIRSR000137-2"/>
    </source>
</evidence>
<keyword evidence="3 4" id="KW-0274">FAD</keyword>
<dbReference type="InterPro" id="IPR036188">
    <property type="entry name" value="FAD/NAD-bd_sf"/>
</dbReference>
<evidence type="ECO:0000313" key="7">
    <source>
        <dbReference type="EMBL" id="KAK0702559.1"/>
    </source>
</evidence>
<dbReference type="GO" id="GO:0016614">
    <property type="term" value="F:oxidoreductase activity, acting on CH-OH group of donors"/>
    <property type="evidence" value="ECO:0007669"/>
    <property type="project" value="InterPro"/>
</dbReference>
<dbReference type="GO" id="GO:0050660">
    <property type="term" value="F:flavin adenine dinucleotide binding"/>
    <property type="evidence" value="ECO:0007669"/>
    <property type="project" value="InterPro"/>
</dbReference>
<evidence type="ECO:0000256" key="4">
    <source>
        <dbReference type="RuleBase" id="RU003968"/>
    </source>
</evidence>
<feature type="binding site" evidence="3">
    <location>
        <begin position="515"/>
        <end position="516"/>
    </location>
    <ligand>
        <name>FAD</name>
        <dbReference type="ChEBI" id="CHEBI:57692"/>
    </ligand>
</feature>
<feature type="domain" description="Glucose-methanol-choline oxidoreductase N-terminal" evidence="6">
    <location>
        <begin position="262"/>
        <end position="276"/>
    </location>
</feature>
<dbReference type="Pfam" id="PF00732">
    <property type="entry name" value="GMC_oxred_N"/>
    <property type="match status" value="1"/>
</dbReference>
<dbReference type="SUPFAM" id="SSF51905">
    <property type="entry name" value="FAD/NAD(P)-binding domain"/>
    <property type="match status" value="1"/>
</dbReference>
<comment type="caution">
    <text evidence="7">The sequence shown here is derived from an EMBL/GenBank/DDBJ whole genome shotgun (WGS) entry which is preliminary data.</text>
</comment>
<feature type="domain" description="Glucose-methanol-choline oxidoreductase N-terminal" evidence="5">
    <location>
        <begin position="85"/>
        <end position="108"/>
    </location>
</feature>
<feature type="binding site" evidence="3">
    <location>
        <begin position="95"/>
        <end position="98"/>
    </location>
    <ligand>
        <name>FAD</name>
        <dbReference type="ChEBI" id="CHEBI:57692"/>
    </ligand>
</feature>
<dbReference type="Gene3D" id="3.50.50.60">
    <property type="entry name" value="FAD/NAD(P)-binding domain"/>
    <property type="match status" value="1"/>
</dbReference>
<dbReference type="InterPro" id="IPR007867">
    <property type="entry name" value="GMC_OxRtase_C"/>
</dbReference>
<evidence type="ECO:0000256" key="2">
    <source>
        <dbReference type="PIRSR" id="PIRSR000137-1"/>
    </source>
</evidence>
<name>A0AA40DGF0_9PEZI</name>
<dbReference type="PROSITE" id="PS00624">
    <property type="entry name" value="GMC_OXRED_2"/>
    <property type="match status" value="1"/>
</dbReference>
<accession>A0AA40DGF0</accession>
<proteinExistence type="inferred from homology"/>
<feature type="active site" description="Proton donor" evidence="2">
    <location>
        <position position="516"/>
    </location>
</feature>
<dbReference type="PANTHER" id="PTHR11552">
    <property type="entry name" value="GLUCOSE-METHANOL-CHOLINE GMC OXIDOREDUCTASE"/>
    <property type="match status" value="1"/>
</dbReference>
<dbReference type="SUPFAM" id="SSF54373">
    <property type="entry name" value="FAD-linked reductases, C-terminal domain"/>
    <property type="match status" value="1"/>
</dbReference>
<protein>
    <recommendedName>
        <fullName evidence="5 6">Glucose-methanol-choline oxidoreductase N-terminal domain-containing protein</fullName>
    </recommendedName>
</protein>
<gene>
    <name evidence="7" type="ORF">B0T21DRAFT_378548</name>
</gene>
<evidence type="ECO:0000259" key="5">
    <source>
        <dbReference type="PROSITE" id="PS00623"/>
    </source>
</evidence>
<dbReference type="InterPro" id="IPR000172">
    <property type="entry name" value="GMC_OxRdtase_N"/>
</dbReference>
<dbReference type="EMBL" id="JAUKTV010000025">
    <property type="protein sequence ID" value="KAK0702559.1"/>
    <property type="molecule type" value="Genomic_DNA"/>
</dbReference>
<reference evidence="7" key="1">
    <citation type="submission" date="2023-06" db="EMBL/GenBank/DDBJ databases">
        <title>Genome-scale phylogeny and comparative genomics of the fungal order Sordariales.</title>
        <authorList>
            <consortium name="Lawrence Berkeley National Laboratory"/>
            <person name="Hensen N."/>
            <person name="Bonometti L."/>
            <person name="Westerberg I."/>
            <person name="Brannstrom I.O."/>
            <person name="Guillou S."/>
            <person name="Cros-Aarteil S."/>
            <person name="Calhoun S."/>
            <person name="Haridas S."/>
            <person name="Kuo A."/>
            <person name="Mondo S."/>
            <person name="Pangilinan J."/>
            <person name="Riley R."/>
            <person name="Labutti K."/>
            <person name="Andreopoulos B."/>
            <person name="Lipzen A."/>
            <person name="Chen C."/>
            <person name="Yanf M."/>
            <person name="Daum C."/>
            <person name="Ng V."/>
            <person name="Clum A."/>
            <person name="Steindorff A."/>
            <person name="Ohm R."/>
            <person name="Martin F."/>
            <person name="Silar P."/>
            <person name="Natvig D."/>
            <person name="Lalanne C."/>
            <person name="Gautier V."/>
            <person name="Ament-Velasquez S.L."/>
            <person name="Kruys A."/>
            <person name="Hutchinson M.I."/>
            <person name="Powell A.J."/>
            <person name="Barry K."/>
            <person name="Miller A.N."/>
            <person name="Grigoriev I.V."/>
            <person name="Debuchy R."/>
            <person name="Gladieux P."/>
            <person name="Thoren M.H."/>
            <person name="Johannesson H."/>
        </authorList>
    </citation>
    <scope>NUCLEOTIDE SEQUENCE</scope>
    <source>
        <strain evidence="7">CBS 540.89</strain>
    </source>
</reference>
<sequence>MATDEIYDFIIVGGGPAGSALAYGLSQCPNPPKVLLLEAGGDNEDKNLRVDGQRWLTFMKEGLNWGYKTAPQEHCNNREIDYSRGKGLGGSSVINFGVFTVGAKDDYDTWAEITGDNDFAWHRINDRFKKIVTVHPETPPGTDKKYAHLKQNGSNGPVHVGYAAEFEEDLLPLLEHFEQAGFPLNPDHNSGNPLGMSVLISSAYRGLRSTSKDLLAHLPPSFTVLTDAPVQRILFDSNKTAIGVESNSRIFHARNEVLLSAGALDSPRILMHSGIGPADQLSKFNIPLIYDLPSVGQSLRDHCFVPLVYKRSPNSTTPLSSRSAFWSSQPQMDLALEQWKSNPYSSPVNPWGKYACELGIGFFKLSPSLTASQEFLSLPSAEQCYLNKPTIPHYEVITHFPVHWFVPGFPTDPTTNAFVDYTCLLVFLFNAQTLGSVTLQSADPSVPLLFDPKFLAHDFDRRAAIESLREILSFTASDNFKQGVDGVIAGPKMAGEKGTDEELLEYWRENVSSSWHMTGTCRMGEVVDSDFEIKGGQVKGVRVVDMSVVPVLVSGHTQAVACERYH</sequence>
<feature type="binding site" evidence="3">
    <location>
        <position position="230"/>
    </location>
    <ligand>
        <name>FAD</name>
        <dbReference type="ChEBI" id="CHEBI:57692"/>
    </ligand>
</feature>
<keyword evidence="8" id="KW-1185">Reference proteome</keyword>
<dbReference type="Pfam" id="PF05199">
    <property type="entry name" value="GMC_oxred_C"/>
    <property type="match status" value="1"/>
</dbReference>
<evidence type="ECO:0000259" key="6">
    <source>
        <dbReference type="PROSITE" id="PS00624"/>
    </source>
</evidence>
<feature type="active site" description="Proton acceptor" evidence="2">
    <location>
        <position position="556"/>
    </location>
</feature>
<dbReference type="Proteomes" id="UP001172159">
    <property type="component" value="Unassembled WGS sequence"/>
</dbReference>
<dbReference type="PANTHER" id="PTHR11552:SF134">
    <property type="entry name" value="GLUCOSE-METHANOL-CHOLINE OXIDOREDUCTASE N-TERMINAL DOMAIN-CONTAINING PROTEIN"/>
    <property type="match status" value="1"/>
</dbReference>
<organism evidence="7 8">
    <name type="scientific">Apiosordaria backusii</name>
    <dbReference type="NCBI Taxonomy" id="314023"/>
    <lineage>
        <taxon>Eukaryota</taxon>
        <taxon>Fungi</taxon>
        <taxon>Dikarya</taxon>
        <taxon>Ascomycota</taxon>
        <taxon>Pezizomycotina</taxon>
        <taxon>Sordariomycetes</taxon>
        <taxon>Sordariomycetidae</taxon>
        <taxon>Sordariales</taxon>
        <taxon>Lasiosphaeriaceae</taxon>
        <taxon>Apiosordaria</taxon>
    </lineage>
</organism>
<dbReference type="PROSITE" id="PS00623">
    <property type="entry name" value="GMC_OXRED_1"/>
    <property type="match status" value="1"/>
</dbReference>
<evidence type="ECO:0000313" key="8">
    <source>
        <dbReference type="Proteomes" id="UP001172159"/>
    </source>
</evidence>
<keyword evidence="4" id="KW-0285">Flavoprotein</keyword>